<dbReference type="CDD" id="cd06662">
    <property type="entry name" value="SURF1"/>
    <property type="match status" value="1"/>
</dbReference>
<evidence type="ECO:0000256" key="3">
    <source>
        <dbReference type="ARBA" id="ARBA00022692"/>
    </source>
</evidence>
<evidence type="ECO:0000256" key="4">
    <source>
        <dbReference type="ARBA" id="ARBA00022989"/>
    </source>
</evidence>
<keyword evidence="4 6" id="KW-1133">Transmembrane helix</keyword>
<comment type="subcellular location">
    <subcellularLocation>
        <location evidence="1">Membrane</location>
    </subcellularLocation>
    <subcellularLocation>
        <location evidence="6">Mitochondrion inner membrane</location>
        <topology evidence="6">Multi-pass membrane protein</topology>
    </subcellularLocation>
</comment>
<evidence type="ECO:0000256" key="5">
    <source>
        <dbReference type="ARBA" id="ARBA00023136"/>
    </source>
</evidence>
<feature type="transmembrane region" description="Helical" evidence="6">
    <location>
        <begin position="312"/>
        <end position="330"/>
    </location>
</feature>
<comment type="similarity">
    <text evidence="2 6">Belongs to the SURF1 family.</text>
</comment>
<evidence type="ECO:0000313" key="8">
    <source>
        <dbReference type="RefSeq" id="XP_011505788.1"/>
    </source>
</evidence>
<gene>
    <name evidence="8" type="primary">LOC105368474</name>
</gene>
<dbReference type="KEGG" id="csol:105368474"/>
<evidence type="ECO:0000256" key="6">
    <source>
        <dbReference type="RuleBase" id="RU363076"/>
    </source>
</evidence>
<protein>
    <recommendedName>
        <fullName evidence="6">SURF1-like protein</fullName>
    </recommendedName>
</protein>
<organism evidence="7 8">
    <name type="scientific">Ceratosolen solmsi marchali</name>
    <dbReference type="NCBI Taxonomy" id="326594"/>
    <lineage>
        <taxon>Eukaryota</taxon>
        <taxon>Metazoa</taxon>
        <taxon>Ecdysozoa</taxon>
        <taxon>Arthropoda</taxon>
        <taxon>Hexapoda</taxon>
        <taxon>Insecta</taxon>
        <taxon>Pterygota</taxon>
        <taxon>Neoptera</taxon>
        <taxon>Endopterygota</taxon>
        <taxon>Hymenoptera</taxon>
        <taxon>Apocrita</taxon>
        <taxon>Proctotrupomorpha</taxon>
        <taxon>Chalcidoidea</taxon>
        <taxon>Agaonidae</taxon>
        <taxon>Agaoninae</taxon>
        <taxon>Ceratosolen</taxon>
    </lineage>
</organism>
<sequence>MLVNQCALLYEFFDKNLSGSFRIQILSLSYSDRYPNKNYSFNTSKRFFLYSLNNISTLFFSRSCSSRQIEISLLKSQNKDNKQKTKWSQTKFLKDVNLYSLLLLSFPVISFGLGIWQLKRRKWKLDLIRAVQEKFHKPAVGIPENLNDLALLEYHPIKVSGEFLYNNEFVIGPRTLIINGQPASEIRQNLIPHNEVNKGYNIITPFKVKDRELIILVNRGWIPNYYNSSSERKKFQIQGSVEIIGINRLTESKPQFVFKNIPEQGIWTFRDVIEMAKFAKTQPVYLEMTQSNNELEMPIGSQTRINFRNEHTSYIVTWFTLSICTAYFWYTSFIRKKPIL</sequence>
<dbReference type="PANTHER" id="PTHR23427">
    <property type="entry name" value="SURFEIT LOCUS PROTEIN"/>
    <property type="match status" value="1"/>
</dbReference>
<evidence type="ECO:0000256" key="2">
    <source>
        <dbReference type="ARBA" id="ARBA00007165"/>
    </source>
</evidence>
<name>A0AAJ6YWR3_9HYME</name>
<dbReference type="GeneID" id="105368474"/>
<keyword evidence="6" id="KW-0999">Mitochondrion inner membrane</keyword>
<accession>A0AAJ6YWR3</accession>
<dbReference type="GO" id="GO:0033617">
    <property type="term" value="P:mitochondrial respiratory chain complex IV assembly"/>
    <property type="evidence" value="ECO:0007669"/>
    <property type="project" value="TreeGrafter"/>
</dbReference>
<dbReference type="PROSITE" id="PS50895">
    <property type="entry name" value="SURF1"/>
    <property type="match status" value="1"/>
</dbReference>
<dbReference type="Proteomes" id="UP000695007">
    <property type="component" value="Unplaced"/>
</dbReference>
<keyword evidence="3 6" id="KW-0812">Transmembrane</keyword>
<comment type="function">
    <text evidence="6">Probably involved in the biogenesis of the COX complex.</text>
</comment>
<evidence type="ECO:0000313" key="7">
    <source>
        <dbReference type="Proteomes" id="UP000695007"/>
    </source>
</evidence>
<dbReference type="RefSeq" id="XP_011505788.1">
    <property type="nucleotide sequence ID" value="XM_011507486.1"/>
</dbReference>
<dbReference type="GO" id="GO:0005743">
    <property type="term" value="C:mitochondrial inner membrane"/>
    <property type="evidence" value="ECO:0007669"/>
    <property type="project" value="UniProtKB-SubCell"/>
</dbReference>
<dbReference type="AlphaFoldDB" id="A0AAJ6YWR3"/>
<keyword evidence="7" id="KW-1185">Reference proteome</keyword>
<dbReference type="Pfam" id="PF02104">
    <property type="entry name" value="SURF1"/>
    <property type="match status" value="1"/>
</dbReference>
<dbReference type="InterPro" id="IPR045214">
    <property type="entry name" value="Surf1/Surf4"/>
</dbReference>
<dbReference type="CTD" id="6834"/>
<keyword evidence="6" id="KW-0496">Mitochondrion</keyword>
<evidence type="ECO:0000256" key="1">
    <source>
        <dbReference type="ARBA" id="ARBA00004370"/>
    </source>
</evidence>
<dbReference type="InterPro" id="IPR002994">
    <property type="entry name" value="Surf1/Shy1"/>
</dbReference>
<reference evidence="8" key="1">
    <citation type="submission" date="2025-08" db="UniProtKB">
        <authorList>
            <consortium name="RefSeq"/>
        </authorList>
    </citation>
    <scope>IDENTIFICATION</scope>
</reference>
<dbReference type="PANTHER" id="PTHR23427:SF2">
    <property type="entry name" value="SURFEIT LOCUS PROTEIN 1"/>
    <property type="match status" value="1"/>
</dbReference>
<proteinExistence type="inferred from homology"/>
<feature type="transmembrane region" description="Helical" evidence="6">
    <location>
        <begin position="96"/>
        <end position="116"/>
    </location>
</feature>
<keyword evidence="5 6" id="KW-0472">Membrane</keyword>